<dbReference type="SUPFAM" id="SSF51011">
    <property type="entry name" value="Glycosyl hydrolase domain"/>
    <property type="match status" value="1"/>
</dbReference>
<sequence length="630" mass="74099">MTFGLKGVREMSNIINYSSWENKTPFGAIKINQDIRISVEADESYNLKNIKWIILKDDNKVGEVDLVRESKKYYQGEFNKFNETGLYFYYFEVEVDINGNNRKLFYGKNYNDGNVCEYSYENLNKYQITVHEDFKIPLWYKEGIMYNIFVDRFNNGNRNKKPSNPKENSFIYANWSDTPMYIRDKNDDIIRWDFYGGNLKGIIEKLPYLSKMGVSIIYLNPIFESPSNHKYNTGDYKKIDPMFGDEEILKELIEKANTKGINIILDGVFSHTGADSKYFNKFGNYDEVGAYQSKDSKYSSWYTFNEFPDDYKCWWGVKDLPNVNELNKSYMNYIIYEEDSVINKWTSMGIKGWRLDVADELPTEFIKEFRKELKKNDSESILIGEVWEDASNKISYNERRSYLVGNQLDSVMGYPFRDNIVSFLKGNITSKELNNKFMTIKENYPKESFKANLNLISSHDVPRIKTELNYDEAMVKLAVATQMTFEGVPYIYYGDEAGLCGGTDPDNRKTYPWKNEDENMIEFYKQSINTRKQYNVLINGDTEFIDTNDDDVFGYIRFNDKYEKMLILVNRSLENKNISIDIKENTLEIVDIKYSSNKYLEFISKECEEFNLQISPKSFNIFNVTNHIEV</sequence>
<protein>
    <submittedName>
        <fullName evidence="4">Alpha-glucosidase</fullName>
    </submittedName>
</protein>
<gene>
    <name evidence="4" type="ORF">CRIB_296</name>
</gene>
<dbReference type="Pfam" id="PF00128">
    <property type="entry name" value="Alpha-amylase"/>
    <property type="match status" value="1"/>
</dbReference>
<keyword evidence="5" id="KW-1185">Reference proteome</keyword>
<dbReference type="GO" id="GO:0005975">
    <property type="term" value="P:carbohydrate metabolic process"/>
    <property type="evidence" value="ECO:0007669"/>
    <property type="project" value="InterPro"/>
</dbReference>
<dbReference type="Gene3D" id="3.90.400.10">
    <property type="entry name" value="Oligo-1,6-glucosidase, Domain 2"/>
    <property type="match status" value="1"/>
</dbReference>
<dbReference type="SUPFAM" id="SSF51445">
    <property type="entry name" value="(Trans)glycosidases"/>
    <property type="match status" value="1"/>
</dbReference>
<accession>A0A1V1HYR9</accession>
<dbReference type="PANTHER" id="PTHR10357">
    <property type="entry name" value="ALPHA-AMYLASE FAMILY MEMBER"/>
    <property type="match status" value="1"/>
</dbReference>
<dbReference type="PANTHER" id="PTHR10357:SF210">
    <property type="entry name" value="MALTODEXTRIN GLUCOSIDASE"/>
    <property type="match status" value="1"/>
</dbReference>
<dbReference type="CDD" id="cd11338">
    <property type="entry name" value="AmyAc_CMD"/>
    <property type="match status" value="1"/>
</dbReference>
<evidence type="ECO:0000256" key="1">
    <source>
        <dbReference type="ARBA" id="ARBA00022801"/>
    </source>
</evidence>
<reference evidence="4 5" key="1">
    <citation type="submission" date="2014-04" db="EMBL/GenBank/DDBJ databases">
        <authorList>
            <person name="Hornung B.V."/>
        </authorList>
    </citation>
    <scope>NUCLEOTIDE SEQUENCE [LARGE SCALE GENOMIC DNA]</scope>
    <source>
        <strain evidence="4 5">CRIB</strain>
    </source>
</reference>
<dbReference type="Gene3D" id="3.20.20.80">
    <property type="entry name" value="Glycosidases"/>
    <property type="match status" value="1"/>
</dbReference>
<dbReference type="GO" id="GO:0016798">
    <property type="term" value="F:hydrolase activity, acting on glycosyl bonds"/>
    <property type="evidence" value="ECO:0007669"/>
    <property type="project" value="UniProtKB-KW"/>
</dbReference>
<keyword evidence="1" id="KW-0378">Hydrolase</keyword>
<evidence type="ECO:0000313" key="5">
    <source>
        <dbReference type="Proteomes" id="UP000245622"/>
    </source>
</evidence>
<dbReference type="InterPro" id="IPR017853">
    <property type="entry name" value="GH"/>
</dbReference>
<dbReference type="EMBL" id="LN555523">
    <property type="protein sequence ID" value="CED93053.1"/>
    <property type="molecule type" value="Genomic_DNA"/>
</dbReference>
<organism evidence="4 5">
    <name type="scientific">Romboutsia ilealis</name>
    <dbReference type="NCBI Taxonomy" id="1115758"/>
    <lineage>
        <taxon>Bacteria</taxon>
        <taxon>Bacillati</taxon>
        <taxon>Bacillota</taxon>
        <taxon>Clostridia</taxon>
        <taxon>Peptostreptococcales</taxon>
        <taxon>Peptostreptococcaceae</taxon>
        <taxon>Romboutsia</taxon>
    </lineage>
</organism>
<dbReference type="Proteomes" id="UP000245622">
    <property type="component" value="Chromosome 1"/>
</dbReference>
<keyword evidence="2" id="KW-0326">Glycosidase</keyword>
<feature type="domain" description="Glycosyl hydrolase family 13 catalytic" evidence="3">
    <location>
        <begin position="147"/>
        <end position="531"/>
    </location>
</feature>
<evidence type="ECO:0000313" key="4">
    <source>
        <dbReference type="EMBL" id="CED93053.1"/>
    </source>
</evidence>
<dbReference type="AlphaFoldDB" id="A0A1V1HYR9"/>
<dbReference type="KEGG" id="ril:CRIB_296"/>
<proteinExistence type="predicted"/>
<dbReference type="InterPro" id="IPR045857">
    <property type="entry name" value="O16G_dom_2"/>
</dbReference>
<dbReference type="InterPro" id="IPR006047">
    <property type="entry name" value="GH13_cat_dom"/>
</dbReference>
<evidence type="ECO:0000259" key="3">
    <source>
        <dbReference type="SMART" id="SM00642"/>
    </source>
</evidence>
<dbReference type="SMART" id="SM00642">
    <property type="entry name" value="Aamy"/>
    <property type="match status" value="1"/>
</dbReference>
<name>A0A1V1HYR9_9FIRM</name>
<evidence type="ECO:0000256" key="2">
    <source>
        <dbReference type="ARBA" id="ARBA00023295"/>
    </source>
</evidence>